<dbReference type="CDD" id="cd00761">
    <property type="entry name" value="Glyco_tranf_GTA_type"/>
    <property type="match status" value="1"/>
</dbReference>
<dbReference type="InterPro" id="IPR029044">
    <property type="entry name" value="Nucleotide-diphossugar_trans"/>
</dbReference>
<dbReference type="GO" id="GO:0016740">
    <property type="term" value="F:transferase activity"/>
    <property type="evidence" value="ECO:0007669"/>
    <property type="project" value="UniProtKB-KW"/>
</dbReference>
<dbReference type="AlphaFoldDB" id="A0A552ICU8"/>
<dbReference type="EMBL" id="SFAV01000338">
    <property type="protein sequence ID" value="TRU81290.1"/>
    <property type="molecule type" value="Genomic_DNA"/>
</dbReference>
<protein>
    <submittedName>
        <fullName evidence="2">Glycosyltransferase family 2 protein</fullName>
    </submittedName>
</protein>
<organism evidence="2 3">
    <name type="scientific">Microcystis novacekii Mn_MB_F_20050700_S1D</name>
    <dbReference type="NCBI Taxonomy" id="2486266"/>
    <lineage>
        <taxon>Bacteria</taxon>
        <taxon>Bacillati</taxon>
        <taxon>Cyanobacteriota</taxon>
        <taxon>Cyanophyceae</taxon>
        <taxon>Oscillatoriophycideae</taxon>
        <taxon>Chroococcales</taxon>
        <taxon>Microcystaceae</taxon>
        <taxon>Microcystis</taxon>
    </lineage>
</organism>
<sequence>MEASVSVIIPCYRCSNTIERAVDSVARQTLRPAEVILVEDDSGDGTLEKLKELQQQYGKEWIKVVALESNSGPSIARNTGWNLASQDFIAFLDADDAWHPEKIEIQYSWMLVNPQALGCGHAYELVQANSTRLNYGEIISAFTVRLVTPNQILLTNPFVTPSIMLKRKIDYRFDTSKKYAEDHFLWMEMCLDGCQLYYLDIKATLVFETSGSLSKNKLHMRYGGINNYWRLWKKQKIDLSTMIFYVQYTSLKAVLSILFPKLHLFFRQKLELFLFN</sequence>
<proteinExistence type="predicted"/>
<keyword evidence="2" id="KW-0808">Transferase</keyword>
<dbReference type="PANTHER" id="PTHR43685:SF2">
    <property type="entry name" value="GLYCOSYLTRANSFERASE 2-LIKE DOMAIN-CONTAINING PROTEIN"/>
    <property type="match status" value="1"/>
</dbReference>
<feature type="domain" description="Glycosyltransferase 2-like" evidence="1">
    <location>
        <begin position="6"/>
        <end position="122"/>
    </location>
</feature>
<dbReference type="Gene3D" id="3.90.550.10">
    <property type="entry name" value="Spore Coat Polysaccharide Biosynthesis Protein SpsA, Chain A"/>
    <property type="match status" value="1"/>
</dbReference>
<evidence type="ECO:0000313" key="3">
    <source>
        <dbReference type="Proteomes" id="UP000319191"/>
    </source>
</evidence>
<dbReference type="Pfam" id="PF00535">
    <property type="entry name" value="Glycos_transf_2"/>
    <property type="match status" value="1"/>
</dbReference>
<dbReference type="PANTHER" id="PTHR43685">
    <property type="entry name" value="GLYCOSYLTRANSFERASE"/>
    <property type="match status" value="1"/>
</dbReference>
<evidence type="ECO:0000259" key="1">
    <source>
        <dbReference type="Pfam" id="PF00535"/>
    </source>
</evidence>
<accession>A0A552ICU8</accession>
<dbReference type="InterPro" id="IPR050834">
    <property type="entry name" value="Glycosyltransf_2"/>
</dbReference>
<comment type="caution">
    <text evidence="2">The sequence shown here is derived from an EMBL/GenBank/DDBJ whole genome shotgun (WGS) entry which is preliminary data.</text>
</comment>
<dbReference type="SUPFAM" id="SSF53448">
    <property type="entry name" value="Nucleotide-diphospho-sugar transferases"/>
    <property type="match status" value="1"/>
</dbReference>
<dbReference type="Proteomes" id="UP000319191">
    <property type="component" value="Unassembled WGS sequence"/>
</dbReference>
<name>A0A552ICU8_9CHRO</name>
<gene>
    <name evidence="2" type="ORF">EWV54_24155</name>
</gene>
<reference evidence="2 3" key="1">
    <citation type="submission" date="2019-01" db="EMBL/GenBank/DDBJ databases">
        <title>Coherence of Microcystis species and biogeography revealed through population genomics.</title>
        <authorList>
            <person name="Perez-Carrascal O.M."/>
            <person name="Terrat Y."/>
            <person name="Giani A."/>
            <person name="Fortin N."/>
            <person name="Tromas N."/>
            <person name="Shapiro B.J."/>
        </authorList>
    </citation>
    <scope>NUCLEOTIDE SEQUENCE [LARGE SCALE GENOMIC DNA]</scope>
    <source>
        <strain evidence="2">Mn_MB_F_20050700_S1D</strain>
    </source>
</reference>
<evidence type="ECO:0000313" key="2">
    <source>
        <dbReference type="EMBL" id="TRU81290.1"/>
    </source>
</evidence>
<dbReference type="InterPro" id="IPR001173">
    <property type="entry name" value="Glyco_trans_2-like"/>
</dbReference>